<dbReference type="GO" id="GO:0051988">
    <property type="term" value="P:regulation of attachment of spindle microtubules to kinetochore"/>
    <property type="evidence" value="ECO:0000314"/>
    <property type="project" value="ComplexPortal"/>
</dbReference>
<evidence type="ECO:0000313" key="5">
    <source>
        <dbReference type="WormBase" id="T10B5.6"/>
    </source>
</evidence>
<dbReference type="PeptideAtlas" id="O76406"/>
<dbReference type="ComplexPortal" id="CPX-807">
    <property type="entry name" value="Kinetochore Mis12 complex"/>
</dbReference>
<dbReference type="WormBase" id="T10B5.6">
    <property type="protein sequence ID" value="CE18236"/>
    <property type="gene ID" value="WBGene00020392"/>
    <property type="gene designation" value="knl-3"/>
</dbReference>
<dbReference type="KEGG" id="cel:CELE_T10B5.6"/>
<evidence type="ECO:0000313" key="4">
    <source>
        <dbReference type="Proteomes" id="UP000001940"/>
    </source>
</evidence>
<dbReference type="CTD" id="178669"/>
<keyword evidence="4" id="KW-1185">Reference proteome</keyword>
<dbReference type="GO" id="GO:0000776">
    <property type="term" value="C:kinetochore"/>
    <property type="evidence" value="ECO:0000314"/>
    <property type="project" value="UniProtKB"/>
</dbReference>
<dbReference type="GO" id="GO:0000444">
    <property type="term" value="C:MIS12/MIND type complex"/>
    <property type="evidence" value="ECO:0000353"/>
    <property type="project" value="ComplexPortal"/>
</dbReference>
<feature type="region of interest" description="Disordered" evidence="2">
    <location>
        <begin position="71"/>
        <end position="161"/>
    </location>
</feature>
<dbReference type="Proteomes" id="UP000001940">
    <property type="component" value="Chromosome V"/>
</dbReference>
<dbReference type="Bgee" id="WBGene00020392">
    <property type="expression patterns" value="Expressed in germ line (C elegans) and 4 other cell types or tissues"/>
</dbReference>
<evidence type="ECO:0007829" key="6">
    <source>
        <dbReference type="PeptideAtlas" id="O76406"/>
    </source>
</evidence>
<gene>
    <name evidence="3 5" type="primary">knl-3</name>
    <name evidence="3" type="ORF">CELE_T10B5.6</name>
    <name evidence="5" type="ORF">T10B5.6</name>
</gene>
<dbReference type="GO" id="GO:0010696">
    <property type="term" value="P:positive regulation of mitotic spindle pole body separation"/>
    <property type="evidence" value="ECO:0000315"/>
    <property type="project" value="UniProtKB"/>
</dbReference>
<evidence type="ECO:0000256" key="1">
    <source>
        <dbReference type="SAM" id="Coils"/>
    </source>
</evidence>
<feature type="coiled-coil region" evidence="1">
    <location>
        <begin position="262"/>
        <end position="324"/>
    </location>
</feature>
<dbReference type="GO" id="GO:0005634">
    <property type="term" value="C:nucleus"/>
    <property type="evidence" value="ECO:0000314"/>
    <property type="project" value="ComplexPortal"/>
</dbReference>
<dbReference type="PIR" id="T33229">
    <property type="entry name" value="T33229"/>
</dbReference>
<dbReference type="OMA" id="GRKSMPT"/>
<dbReference type="GO" id="GO:0007079">
    <property type="term" value="P:mitotic chromosome movement towards spindle pole"/>
    <property type="evidence" value="ECO:0000315"/>
    <property type="project" value="UniProtKB"/>
</dbReference>
<dbReference type="GO" id="GO:0000922">
    <property type="term" value="C:spindle pole"/>
    <property type="evidence" value="ECO:0000303"/>
    <property type="project" value="ComplexPortal"/>
</dbReference>
<dbReference type="eggNOG" id="ENOG502R8IZ">
    <property type="taxonomic scope" value="Eukaryota"/>
</dbReference>
<dbReference type="FunCoup" id="O76406">
    <property type="interactions" value="1343"/>
</dbReference>
<evidence type="ECO:0000313" key="3">
    <source>
        <dbReference type="EMBL" id="CCD74226.1"/>
    </source>
</evidence>
<dbReference type="RefSeq" id="NP_503520.1">
    <property type="nucleotide sequence ID" value="NM_071119.9"/>
</dbReference>
<organism evidence="3 4">
    <name type="scientific">Caenorhabditis elegans</name>
    <dbReference type="NCBI Taxonomy" id="6239"/>
    <lineage>
        <taxon>Eukaryota</taxon>
        <taxon>Metazoa</taxon>
        <taxon>Ecdysozoa</taxon>
        <taxon>Nematoda</taxon>
        <taxon>Chromadorea</taxon>
        <taxon>Rhabditida</taxon>
        <taxon>Rhabditina</taxon>
        <taxon>Rhabditomorpha</taxon>
        <taxon>Rhabditoidea</taxon>
        <taxon>Rhabditidae</taxon>
        <taxon>Peloderinae</taxon>
        <taxon>Caenorhabditis</taxon>
    </lineage>
</organism>
<feature type="compositionally biased region" description="Basic and acidic residues" evidence="2">
    <location>
        <begin position="152"/>
        <end position="161"/>
    </location>
</feature>
<dbReference type="PaxDb" id="6239-T10B5.6"/>
<sequence length="343" mass="38407">MSQKSNDTTFSVRAALFASPVGSSSAVPKKKVAREVPRAGPPVFALEHDVSEVTDRNKDGTFLAADACASGPTLKVPDETQGCPETFSVSEHEDDDDVEPMEVDGTIVPSPQRATPTRGVTPCEKSTTPRRRSSRKSMPTPGKRLFFTSKDTTNEDRKADDSTQLELLMAKIPQEMSGYMKKLATDIKEMSQYDAQLARNIDDMEAVFKSRETKLKSAIEIAKDSFISSALPLRLETLDMTLRKEESPNDIVARLHGSFLDKTQDAGNVNTAQKENQQLEDERGMLEEKLESLNKIKREKDEFLAKMRKEEEEALARREEIKQGFERIDALMSKIKPIPIFEF</sequence>
<dbReference type="GO" id="GO:0051382">
    <property type="term" value="P:kinetochore assembly"/>
    <property type="evidence" value="ECO:0000315"/>
    <property type="project" value="WormBase"/>
</dbReference>
<dbReference type="SMR" id="O76406"/>
<dbReference type="HOGENOM" id="CLU_834813_0_0_1"/>
<dbReference type="GO" id="GO:1901970">
    <property type="term" value="P:positive regulation of mitotic sister chromatid separation"/>
    <property type="evidence" value="ECO:0000315"/>
    <property type="project" value="UniProtKB"/>
</dbReference>
<protein>
    <submittedName>
        <fullName evidence="3">Kinetochore NuLl</fullName>
    </submittedName>
</protein>
<dbReference type="IntAct" id="O76406">
    <property type="interactions" value="12"/>
</dbReference>
<dbReference type="GO" id="GO:1905561">
    <property type="term" value="P:positive regulation of kinetochore assembly"/>
    <property type="evidence" value="ECO:0000315"/>
    <property type="project" value="UniProtKB"/>
</dbReference>
<dbReference type="AGR" id="WB:WBGene00020392"/>
<keyword evidence="6" id="KW-1267">Proteomics identification</keyword>
<dbReference type="AlphaFoldDB" id="O76406"/>
<name>O76406_CAEEL</name>
<dbReference type="OrthoDB" id="5837310at2759"/>
<accession>O76406</accession>
<keyword evidence="1" id="KW-0175">Coiled coil</keyword>
<dbReference type="UCSC" id="T10B5.6">
    <property type="organism name" value="c. elegans"/>
</dbReference>
<dbReference type="InParanoid" id="O76406"/>
<reference evidence="3 4" key="1">
    <citation type="journal article" date="1998" name="Science">
        <title>Genome sequence of the nematode C. elegans: a platform for investigating biology.</title>
        <authorList>
            <consortium name="The C. elegans sequencing consortium"/>
            <person name="Sulson J.E."/>
            <person name="Waterston R."/>
        </authorList>
    </citation>
    <scope>NUCLEOTIDE SEQUENCE [LARGE SCALE GENOMIC DNA]</scope>
    <source>
        <strain evidence="3 4">Bristol N2</strain>
    </source>
</reference>
<dbReference type="EMBL" id="BX284605">
    <property type="protein sequence ID" value="CCD74226.1"/>
    <property type="molecule type" value="Genomic_DNA"/>
</dbReference>
<feature type="compositionally biased region" description="Acidic residues" evidence="2">
    <location>
        <begin position="92"/>
        <end position="102"/>
    </location>
</feature>
<proteinExistence type="evidence at protein level"/>
<dbReference type="GO" id="GO:0008608">
    <property type="term" value="P:attachment of spindle microtubules to kinetochore"/>
    <property type="evidence" value="ECO:0000314"/>
    <property type="project" value="ComplexPortal"/>
</dbReference>
<dbReference type="ComplexPortal" id="CPX-808">
    <property type="entry name" value="Knl-1/Mis12/MIND complex"/>
</dbReference>
<dbReference type="GeneID" id="178669"/>
<dbReference type="GO" id="GO:0034501">
    <property type="term" value="P:protein localization to kinetochore"/>
    <property type="evidence" value="ECO:0000315"/>
    <property type="project" value="UniProtKB"/>
</dbReference>
<evidence type="ECO:0000256" key="2">
    <source>
        <dbReference type="SAM" id="MobiDB-lite"/>
    </source>
</evidence>
<dbReference type="STRING" id="6239.T10B5.6.1"/>